<dbReference type="Proteomes" id="UP000518605">
    <property type="component" value="Unassembled WGS sequence"/>
</dbReference>
<comment type="caution">
    <text evidence="1">The sequence shown here is derived from an EMBL/GenBank/DDBJ whole genome shotgun (WGS) entry which is preliminary data.</text>
</comment>
<dbReference type="RefSeq" id="WP_183566641.1">
    <property type="nucleotide sequence ID" value="NZ_CBCSLB010000013.1"/>
</dbReference>
<accession>A0A7W5CA77</accession>
<reference evidence="1 2" key="1">
    <citation type="submission" date="2020-08" db="EMBL/GenBank/DDBJ databases">
        <title>Genomic Encyclopedia of Type Strains, Phase III (KMG-III): the genomes of soil and plant-associated and newly described type strains.</title>
        <authorList>
            <person name="Whitman W."/>
        </authorList>
    </citation>
    <scope>NUCLEOTIDE SEQUENCE [LARGE SCALE GENOMIC DNA]</scope>
    <source>
        <strain evidence="1 2">CECT 8234</strain>
    </source>
</reference>
<keyword evidence="2" id="KW-1185">Reference proteome</keyword>
<dbReference type="EMBL" id="JACHXW010000013">
    <property type="protein sequence ID" value="MBB3154006.1"/>
    <property type="molecule type" value="Genomic_DNA"/>
</dbReference>
<protein>
    <submittedName>
        <fullName evidence="1">Uncharacterized protein</fullName>
    </submittedName>
</protein>
<evidence type="ECO:0000313" key="1">
    <source>
        <dbReference type="EMBL" id="MBB3154006.1"/>
    </source>
</evidence>
<organism evidence="1 2">
    <name type="scientific">Paenibacillus endophyticus</name>
    <dbReference type="NCBI Taxonomy" id="1294268"/>
    <lineage>
        <taxon>Bacteria</taxon>
        <taxon>Bacillati</taxon>
        <taxon>Bacillota</taxon>
        <taxon>Bacilli</taxon>
        <taxon>Bacillales</taxon>
        <taxon>Paenibacillaceae</taxon>
        <taxon>Paenibacillus</taxon>
    </lineage>
</organism>
<proteinExistence type="predicted"/>
<name>A0A7W5CA77_9BACL</name>
<dbReference type="AlphaFoldDB" id="A0A7W5CA77"/>
<gene>
    <name evidence="1" type="ORF">FHS16_004082</name>
</gene>
<sequence>MSNINKPEASLSQWDALMLESLKAHGWANEELINRVRAGDLPADDSKFQFDYTGLTAFAAENASSFEQAVNQGYQIKYNTIRGIHSWILVALRHEAELLLEPGHEAVVASLSESEARHLTSVLSFGWHLVLLNDGQATGGKASYRIEPIQR</sequence>
<evidence type="ECO:0000313" key="2">
    <source>
        <dbReference type="Proteomes" id="UP000518605"/>
    </source>
</evidence>